<evidence type="ECO:0000313" key="2">
    <source>
        <dbReference type="EMBL" id="GIL48157.1"/>
    </source>
</evidence>
<feature type="compositionally biased region" description="Polar residues" evidence="1">
    <location>
        <begin position="1"/>
        <end position="12"/>
    </location>
</feature>
<keyword evidence="3" id="KW-1185">Reference proteome</keyword>
<protein>
    <submittedName>
        <fullName evidence="2">Uncharacterized protein</fullName>
    </submittedName>
</protein>
<feature type="region of interest" description="Disordered" evidence="1">
    <location>
        <begin position="1"/>
        <end position="47"/>
    </location>
</feature>
<proteinExistence type="predicted"/>
<name>A0A8J4AYJ4_9CHLO</name>
<evidence type="ECO:0000313" key="3">
    <source>
        <dbReference type="Proteomes" id="UP000747399"/>
    </source>
</evidence>
<comment type="caution">
    <text evidence="2">The sequence shown here is derived from an EMBL/GenBank/DDBJ whole genome shotgun (WGS) entry which is preliminary data.</text>
</comment>
<organism evidence="2 3">
    <name type="scientific">Volvox africanus</name>
    <dbReference type="NCBI Taxonomy" id="51714"/>
    <lineage>
        <taxon>Eukaryota</taxon>
        <taxon>Viridiplantae</taxon>
        <taxon>Chlorophyta</taxon>
        <taxon>core chlorophytes</taxon>
        <taxon>Chlorophyceae</taxon>
        <taxon>CS clade</taxon>
        <taxon>Chlamydomonadales</taxon>
        <taxon>Volvocaceae</taxon>
        <taxon>Volvox</taxon>
    </lineage>
</organism>
<feature type="non-terminal residue" evidence="2">
    <location>
        <position position="1"/>
    </location>
</feature>
<sequence>RHRRGTLSSFSTAADGRNGGGGGSSSAAASPKDAATDADRGGENFPGGCDVASYVPAAAAAAAAATAAVAVVHSSPPRCATAPVSVVGIQSDDVTSAGSAAGATEPVALTAPSATIEPSADAV</sequence>
<gene>
    <name evidence="2" type="ORF">Vafri_4844</name>
</gene>
<accession>A0A8J4AYJ4</accession>
<dbReference type="Proteomes" id="UP000747399">
    <property type="component" value="Unassembled WGS sequence"/>
</dbReference>
<dbReference type="EMBL" id="BNCO01000005">
    <property type="protein sequence ID" value="GIL48157.1"/>
    <property type="molecule type" value="Genomic_DNA"/>
</dbReference>
<evidence type="ECO:0000256" key="1">
    <source>
        <dbReference type="SAM" id="MobiDB-lite"/>
    </source>
</evidence>
<dbReference type="AlphaFoldDB" id="A0A8J4AYJ4"/>
<reference evidence="2" key="1">
    <citation type="journal article" date="2021" name="Proc. Natl. Acad. Sci. U.S.A.">
        <title>Three genomes in the algal genus Volvox reveal the fate of a haploid sex-determining region after a transition to homothallism.</title>
        <authorList>
            <person name="Yamamoto K."/>
            <person name="Hamaji T."/>
            <person name="Kawai-Toyooka H."/>
            <person name="Matsuzaki R."/>
            <person name="Takahashi F."/>
            <person name="Nishimura Y."/>
            <person name="Kawachi M."/>
            <person name="Noguchi H."/>
            <person name="Minakuchi Y."/>
            <person name="Umen J.G."/>
            <person name="Toyoda A."/>
            <person name="Nozaki H."/>
        </authorList>
    </citation>
    <scope>NUCLEOTIDE SEQUENCE</scope>
    <source>
        <strain evidence="2">NIES-3780</strain>
    </source>
</reference>